<evidence type="ECO:0000313" key="2">
    <source>
        <dbReference type="EMBL" id="QGR05675.1"/>
    </source>
</evidence>
<proteinExistence type="predicted"/>
<sequence length="91" mass="10471">MTLTNKTKFFLRWSGIGIVSIFYFLGLMISSFSYSDIYDKQSMQLTKTIPVTEHWAITESLIESLNVIINTAFLGFIICVPLILIIFKKVR</sequence>
<accession>A0AAP9H2Y2</accession>
<keyword evidence="1" id="KW-0472">Membrane</keyword>
<keyword evidence="1" id="KW-1133">Transmembrane helix</keyword>
<feature type="transmembrane region" description="Helical" evidence="1">
    <location>
        <begin position="9"/>
        <end position="34"/>
    </location>
</feature>
<evidence type="ECO:0000313" key="3">
    <source>
        <dbReference type="Proteomes" id="UP000424872"/>
    </source>
</evidence>
<organism evidence="2 3">
    <name type="scientific">Pantoea phytobeneficialis</name>
    <dbReference type="NCBI Taxonomy" id="2052056"/>
    <lineage>
        <taxon>Bacteria</taxon>
        <taxon>Pseudomonadati</taxon>
        <taxon>Pseudomonadota</taxon>
        <taxon>Gammaproteobacteria</taxon>
        <taxon>Enterobacterales</taxon>
        <taxon>Erwiniaceae</taxon>
        <taxon>Pantoea</taxon>
    </lineage>
</organism>
<gene>
    <name evidence="2" type="ORF">CTZ24_04330</name>
</gene>
<name>A0AAP9H2Y2_9GAMM</name>
<dbReference type="EMBL" id="CP024636">
    <property type="protein sequence ID" value="QGR05675.1"/>
    <property type="molecule type" value="Genomic_DNA"/>
</dbReference>
<feature type="transmembrane region" description="Helical" evidence="1">
    <location>
        <begin position="67"/>
        <end position="87"/>
    </location>
</feature>
<dbReference type="AlphaFoldDB" id="A0AAP9H2Y2"/>
<reference evidence="3" key="1">
    <citation type="submission" date="2017-11" db="EMBL/GenBank/DDBJ databases">
        <title>Genome sequence of Pantoea sp. MSR2.</title>
        <authorList>
            <person name="Nascimento F.X."/>
        </authorList>
    </citation>
    <scope>NUCLEOTIDE SEQUENCE [LARGE SCALE GENOMIC DNA]</scope>
    <source>
        <strain evidence="3">MSR2</strain>
    </source>
</reference>
<dbReference type="KEGG" id="ppho:CTZ24_04330"/>
<dbReference type="Proteomes" id="UP000424872">
    <property type="component" value="Chromosome"/>
</dbReference>
<keyword evidence="1" id="KW-0812">Transmembrane</keyword>
<protein>
    <submittedName>
        <fullName evidence="2">Uncharacterized protein</fullName>
    </submittedName>
</protein>
<evidence type="ECO:0000256" key="1">
    <source>
        <dbReference type="SAM" id="Phobius"/>
    </source>
</evidence>